<dbReference type="GO" id="GO:0016740">
    <property type="term" value="F:transferase activity"/>
    <property type="evidence" value="ECO:0007669"/>
    <property type="project" value="UniProtKB-KW"/>
</dbReference>
<dbReference type="InterPro" id="IPR015897">
    <property type="entry name" value="CHK_kinase-like"/>
</dbReference>
<reference evidence="2 3" key="1">
    <citation type="submission" date="2020-04" db="EMBL/GenBank/DDBJ databases">
        <title>MicrobeNet Type strains.</title>
        <authorList>
            <person name="Nicholson A.C."/>
        </authorList>
    </citation>
    <scope>NUCLEOTIDE SEQUENCE [LARGE SCALE GENOMIC DNA]</scope>
    <source>
        <strain evidence="2 3">ATCC BAA-14</strain>
    </source>
</reference>
<dbReference type="Gene3D" id="3.90.1200.10">
    <property type="match status" value="1"/>
</dbReference>
<organism evidence="2 3">
    <name type="scientific">Gordonia polyisoprenivorans</name>
    <dbReference type="NCBI Taxonomy" id="84595"/>
    <lineage>
        <taxon>Bacteria</taxon>
        <taxon>Bacillati</taxon>
        <taxon>Actinomycetota</taxon>
        <taxon>Actinomycetes</taxon>
        <taxon>Mycobacteriales</taxon>
        <taxon>Gordoniaceae</taxon>
        <taxon>Gordonia</taxon>
    </lineage>
</organism>
<dbReference type="RefSeq" id="WP_006368909.1">
    <property type="nucleotide sequence ID" value="NZ_CP073075.1"/>
</dbReference>
<evidence type="ECO:0000313" key="3">
    <source>
        <dbReference type="Proteomes" id="UP000563898"/>
    </source>
</evidence>
<evidence type="ECO:0000259" key="1">
    <source>
        <dbReference type="SMART" id="SM00587"/>
    </source>
</evidence>
<comment type="caution">
    <text evidence="2">The sequence shown here is derived from an EMBL/GenBank/DDBJ whole genome shotgun (WGS) entry which is preliminary data.</text>
</comment>
<dbReference type="SUPFAM" id="SSF56112">
    <property type="entry name" value="Protein kinase-like (PK-like)"/>
    <property type="match status" value="1"/>
</dbReference>
<accession>A0A846WT01</accession>
<dbReference type="Pfam" id="PF01636">
    <property type="entry name" value="APH"/>
    <property type="match status" value="1"/>
</dbReference>
<sequence length="365" mass="40437">MHASDICPDWIDRILHDHGVLSSDVTVSGLETSAIGTGQVADSVQARLTYSADTPAPSSFVAKISSENEQSRAAGRTEMNYLREVRFYEQIAPRLAVRVPECHHAEIDSNNTEFVLLLEDLSPARAGDQLTGCTVDEVRLAMREAARIHAPYWGSDELAGLPWLDISDTYWSRFTEMMPIWWAGFVERYRDRLSEADIELGGAFTDHIDAYYAALRTVPFTVQHGDFRPDNVLFDAAGGDVPLAVLDWQTVIYGPGIVDVAYFIGGALDTATRRAHERDLLDVYHKELLAQGVADYPFDRLLADYRIATFQNLVIGVAAAMLVTRSDRGDELFVSMTRNALTHARDHHALDRILSAATSSGAVHV</sequence>
<evidence type="ECO:0000313" key="2">
    <source>
        <dbReference type="EMBL" id="NKY04828.1"/>
    </source>
</evidence>
<dbReference type="AlphaFoldDB" id="A0A846WT01"/>
<dbReference type="Proteomes" id="UP000563898">
    <property type="component" value="Unassembled WGS sequence"/>
</dbReference>
<dbReference type="InterPro" id="IPR011009">
    <property type="entry name" value="Kinase-like_dom_sf"/>
</dbReference>
<keyword evidence="2" id="KW-0808">Transferase</keyword>
<name>A0A846WT01_9ACTN</name>
<dbReference type="EMBL" id="JAAXPC010000023">
    <property type="protein sequence ID" value="NKY04828.1"/>
    <property type="molecule type" value="Genomic_DNA"/>
</dbReference>
<dbReference type="PANTHER" id="PTHR11012">
    <property type="entry name" value="PROTEIN KINASE-LIKE DOMAIN-CONTAINING"/>
    <property type="match status" value="1"/>
</dbReference>
<feature type="domain" description="CHK kinase-like" evidence="1">
    <location>
        <begin position="116"/>
        <end position="294"/>
    </location>
</feature>
<dbReference type="InterPro" id="IPR002575">
    <property type="entry name" value="Aminoglycoside_PTrfase"/>
</dbReference>
<dbReference type="SMART" id="SM00587">
    <property type="entry name" value="CHK"/>
    <property type="match status" value="1"/>
</dbReference>
<dbReference type="PANTHER" id="PTHR11012:SF30">
    <property type="entry name" value="PROTEIN KINASE-LIKE DOMAIN-CONTAINING"/>
    <property type="match status" value="1"/>
</dbReference>
<proteinExistence type="predicted"/>
<gene>
    <name evidence="2" type="ORF">HGA05_25020</name>
</gene>
<protein>
    <submittedName>
        <fullName evidence="2">Phosphotransferase</fullName>
    </submittedName>
</protein>